<evidence type="ECO:0000256" key="1">
    <source>
        <dbReference type="ARBA" id="ARBA00023015"/>
    </source>
</evidence>
<evidence type="ECO:0000259" key="4">
    <source>
        <dbReference type="PROSITE" id="PS51118"/>
    </source>
</evidence>
<dbReference type="Pfam" id="PF01638">
    <property type="entry name" value="HxlR"/>
    <property type="match status" value="1"/>
</dbReference>
<protein>
    <submittedName>
        <fullName evidence="5">DNA-binding HxlR family transcriptional regulator</fullName>
    </submittedName>
</protein>
<gene>
    <name evidence="5" type="ORF">BJY20_001404</name>
</gene>
<dbReference type="AlphaFoldDB" id="A0A852VLV6"/>
<reference evidence="5 6" key="1">
    <citation type="submission" date="2020-07" db="EMBL/GenBank/DDBJ databases">
        <title>Sequencing the genomes of 1000 actinobacteria strains.</title>
        <authorList>
            <person name="Klenk H.-P."/>
        </authorList>
    </citation>
    <scope>NUCLEOTIDE SEQUENCE [LARGE SCALE GENOMIC DNA]</scope>
    <source>
        <strain evidence="5 6">DSM 26154</strain>
    </source>
</reference>
<evidence type="ECO:0000313" key="5">
    <source>
        <dbReference type="EMBL" id="NYF98012.1"/>
    </source>
</evidence>
<sequence>MTGYGQFCPIAKTMEVLDERWTVLIVRELLCGSHHFNELRRGVPKMSPALLSKRLRGLARAGIVVRLDDGNRIRYELTPGGMALEPVVMALGEWGVQWRSRLGEEDYDPTLLMWDVHRNLDLAAMPGARIVLGFRFPDVEAAHRAWWIVVEAGAVDLCDFDPGFPVTVGVVADLPTMVHIWRGDLTWAAALRRGDLTLEGPADVRKALPHWLKLSPFAAVPREEPVAG</sequence>
<dbReference type="SMART" id="SM00418">
    <property type="entry name" value="HTH_ARSR"/>
    <property type="match status" value="1"/>
</dbReference>
<dbReference type="GO" id="GO:0003677">
    <property type="term" value="F:DNA binding"/>
    <property type="evidence" value="ECO:0007669"/>
    <property type="project" value="UniProtKB-KW"/>
</dbReference>
<dbReference type="SUPFAM" id="SSF55718">
    <property type="entry name" value="SCP-like"/>
    <property type="match status" value="1"/>
</dbReference>
<organism evidence="5 6">
    <name type="scientific">Janibacter cremeus</name>
    <dbReference type="NCBI Taxonomy" id="1285192"/>
    <lineage>
        <taxon>Bacteria</taxon>
        <taxon>Bacillati</taxon>
        <taxon>Actinomycetota</taxon>
        <taxon>Actinomycetes</taxon>
        <taxon>Micrococcales</taxon>
        <taxon>Intrasporangiaceae</taxon>
        <taxon>Janibacter</taxon>
    </lineage>
</organism>
<keyword evidence="6" id="KW-1185">Reference proteome</keyword>
<dbReference type="SUPFAM" id="SSF46785">
    <property type="entry name" value="Winged helix' DNA-binding domain"/>
    <property type="match status" value="1"/>
</dbReference>
<dbReference type="PANTHER" id="PTHR33204">
    <property type="entry name" value="TRANSCRIPTIONAL REGULATOR, MARR FAMILY"/>
    <property type="match status" value="1"/>
</dbReference>
<evidence type="ECO:0000256" key="3">
    <source>
        <dbReference type="ARBA" id="ARBA00023163"/>
    </source>
</evidence>
<dbReference type="PROSITE" id="PS51118">
    <property type="entry name" value="HTH_HXLR"/>
    <property type="match status" value="1"/>
</dbReference>
<keyword evidence="2 5" id="KW-0238">DNA-binding</keyword>
<evidence type="ECO:0000256" key="2">
    <source>
        <dbReference type="ARBA" id="ARBA00023125"/>
    </source>
</evidence>
<dbReference type="GO" id="GO:0003700">
    <property type="term" value="F:DNA-binding transcription factor activity"/>
    <property type="evidence" value="ECO:0007669"/>
    <property type="project" value="InterPro"/>
</dbReference>
<dbReference type="RefSeq" id="WP_185990872.1">
    <property type="nucleotide sequence ID" value="NZ_JACCAE010000001.1"/>
</dbReference>
<dbReference type="InterPro" id="IPR036390">
    <property type="entry name" value="WH_DNA-bd_sf"/>
</dbReference>
<accession>A0A852VLV6</accession>
<comment type="caution">
    <text evidence="5">The sequence shown here is derived from an EMBL/GenBank/DDBJ whole genome shotgun (WGS) entry which is preliminary data.</text>
</comment>
<dbReference type="Proteomes" id="UP000554054">
    <property type="component" value="Unassembled WGS sequence"/>
</dbReference>
<feature type="domain" description="HTH hxlR-type" evidence="4">
    <location>
        <begin position="8"/>
        <end position="103"/>
    </location>
</feature>
<dbReference type="CDD" id="cd00090">
    <property type="entry name" value="HTH_ARSR"/>
    <property type="match status" value="1"/>
</dbReference>
<dbReference type="InterPro" id="IPR036527">
    <property type="entry name" value="SCP2_sterol-bd_dom_sf"/>
</dbReference>
<evidence type="ECO:0000313" key="6">
    <source>
        <dbReference type="Proteomes" id="UP000554054"/>
    </source>
</evidence>
<dbReference type="PANTHER" id="PTHR33204:SF18">
    <property type="entry name" value="TRANSCRIPTIONAL REGULATORY PROTEIN"/>
    <property type="match status" value="1"/>
</dbReference>
<name>A0A852VLV6_9MICO</name>
<keyword evidence="1" id="KW-0805">Transcription regulation</keyword>
<proteinExistence type="predicted"/>
<keyword evidence="3" id="KW-0804">Transcription</keyword>
<dbReference type="InterPro" id="IPR002577">
    <property type="entry name" value="HTH_HxlR"/>
</dbReference>
<dbReference type="InterPro" id="IPR036388">
    <property type="entry name" value="WH-like_DNA-bd_sf"/>
</dbReference>
<dbReference type="EMBL" id="JACCAE010000001">
    <property type="protein sequence ID" value="NYF98012.1"/>
    <property type="molecule type" value="Genomic_DNA"/>
</dbReference>
<dbReference type="Gene3D" id="1.10.10.10">
    <property type="entry name" value="Winged helix-like DNA-binding domain superfamily/Winged helix DNA-binding domain"/>
    <property type="match status" value="1"/>
</dbReference>
<dbReference type="InterPro" id="IPR001845">
    <property type="entry name" value="HTH_ArsR_DNA-bd_dom"/>
</dbReference>
<dbReference type="InterPro" id="IPR011991">
    <property type="entry name" value="ArsR-like_HTH"/>
</dbReference>